<evidence type="ECO:0000259" key="1">
    <source>
        <dbReference type="Pfam" id="PF01695"/>
    </source>
</evidence>
<evidence type="ECO:0000313" key="2">
    <source>
        <dbReference type="EMBL" id="OXE49745.1"/>
    </source>
</evidence>
<evidence type="ECO:0000313" key="3">
    <source>
        <dbReference type="Proteomes" id="UP000214610"/>
    </source>
</evidence>
<dbReference type="Pfam" id="PF01695">
    <property type="entry name" value="IstB_IS21"/>
    <property type="match status" value="1"/>
</dbReference>
<dbReference type="Gene3D" id="3.40.50.300">
    <property type="entry name" value="P-loop containing nucleotide triphosphate hydrolases"/>
    <property type="match status" value="1"/>
</dbReference>
<dbReference type="PANTHER" id="PTHR30050:SF4">
    <property type="entry name" value="ATP-BINDING PROTEIN RV3427C IN INSERTION SEQUENCE-RELATED"/>
    <property type="match status" value="1"/>
</dbReference>
<keyword evidence="3" id="KW-1185">Reference proteome</keyword>
<accession>A0A227KNT8</accession>
<dbReference type="RefSeq" id="WP_084081488.1">
    <property type="nucleotide sequence ID" value="NZ_CAMVZA010000101.1"/>
</dbReference>
<dbReference type="InterPro" id="IPR027417">
    <property type="entry name" value="P-loop_NTPase"/>
</dbReference>
<dbReference type="EMBL" id="NHMP01000003">
    <property type="protein sequence ID" value="OXE49745.1"/>
    <property type="molecule type" value="Genomic_DNA"/>
</dbReference>
<dbReference type="GO" id="GO:0005524">
    <property type="term" value="F:ATP binding"/>
    <property type="evidence" value="ECO:0007669"/>
    <property type="project" value="InterPro"/>
</dbReference>
<dbReference type="SUPFAM" id="SSF52540">
    <property type="entry name" value="P-loop containing nucleoside triphosphate hydrolases"/>
    <property type="match status" value="1"/>
</dbReference>
<name>A0A227KNT8_9BURK</name>
<dbReference type="PANTHER" id="PTHR30050">
    <property type="entry name" value="CHROMOSOMAL REPLICATION INITIATOR PROTEIN DNAA"/>
    <property type="match status" value="1"/>
</dbReference>
<dbReference type="Proteomes" id="UP000214610">
    <property type="component" value="Unassembled WGS sequence"/>
</dbReference>
<dbReference type="GO" id="GO:0006260">
    <property type="term" value="P:DNA replication"/>
    <property type="evidence" value="ECO:0007669"/>
    <property type="project" value="TreeGrafter"/>
</dbReference>
<proteinExistence type="predicted"/>
<dbReference type="CDD" id="cd00009">
    <property type="entry name" value="AAA"/>
    <property type="match status" value="1"/>
</dbReference>
<dbReference type="InterPro" id="IPR002611">
    <property type="entry name" value="IstB_ATP-bd"/>
</dbReference>
<dbReference type="AlphaFoldDB" id="A0A227KNT8"/>
<organism evidence="2 3">
    <name type="scientific">Turicimonas muris</name>
    <dbReference type="NCBI Taxonomy" id="1796652"/>
    <lineage>
        <taxon>Bacteria</taxon>
        <taxon>Pseudomonadati</taxon>
        <taxon>Pseudomonadota</taxon>
        <taxon>Betaproteobacteria</taxon>
        <taxon>Burkholderiales</taxon>
        <taxon>Sutterellaceae</taxon>
        <taxon>Turicimonas</taxon>
    </lineage>
</organism>
<protein>
    <recommendedName>
        <fullName evidence="1">IstB-like ATP-binding domain-containing protein</fullName>
    </recommendedName>
</protein>
<feature type="domain" description="IstB-like ATP-binding" evidence="1">
    <location>
        <begin position="105"/>
        <end position="254"/>
    </location>
</feature>
<reference evidence="3" key="1">
    <citation type="submission" date="2017-05" db="EMBL/GenBank/DDBJ databases">
        <title>Improved OligoMM genomes.</title>
        <authorList>
            <person name="Garzetti D."/>
        </authorList>
    </citation>
    <scope>NUCLEOTIDE SEQUENCE [LARGE SCALE GENOMIC DNA]</scope>
    <source>
        <strain evidence="3">YL45</strain>
    </source>
</reference>
<comment type="caution">
    <text evidence="2">The sequence shown here is derived from an EMBL/GenBank/DDBJ whole genome shotgun (WGS) entry which is preliminary data.</text>
</comment>
<sequence>MMIPREPTPRSSIDESKYIAAECPIHGWFVSGIRNSTNPRSLNNAVRYFAGGCPRCAAERKSKAIFEQSLIPPRFANKNFENYSVSGSCQQAVFETCKEFADKIIENIQNGRGLLLIGTPGTGKTHLGCSILSEAIWQGKTALFTTVGKMLSKIKTAWVAGAAVSQDELVKRFTEVEILVLDEIGAYRSLTEREKDLLFEIVNERYEQMHSTIFISNLQLSGRDSIDKYLEERIMDRICEQAQVLICNWESYRRN</sequence>
<gene>
    <name evidence="2" type="ORF">ADH67_06355</name>
</gene>